<organism evidence="2 3">
    <name type="scientific">Lutibacter profundi</name>
    <dbReference type="NCBI Taxonomy" id="1622118"/>
    <lineage>
        <taxon>Bacteria</taxon>
        <taxon>Pseudomonadati</taxon>
        <taxon>Bacteroidota</taxon>
        <taxon>Flavobacteriia</taxon>
        <taxon>Flavobacteriales</taxon>
        <taxon>Flavobacteriaceae</taxon>
        <taxon>Lutibacter</taxon>
    </lineage>
</organism>
<dbReference type="InterPro" id="IPR053154">
    <property type="entry name" value="c-di-AMP_regulator"/>
</dbReference>
<name>A0A120IE31_9FLAO</name>
<evidence type="ECO:0000256" key="1">
    <source>
        <dbReference type="SAM" id="Phobius"/>
    </source>
</evidence>
<keyword evidence="3" id="KW-1185">Reference proteome</keyword>
<keyword evidence="1" id="KW-0812">Transmembrane</keyword>
<dbReference type="Gene3D" id="2.170.120.40">
    <property type="entry name" value="YbbR-like domain"/>
    <property type="match status" value="1"/>
</dbReference>
<dbReference type="AlphaFoldDB" id="A0A120IE31"/>
<evidence type="ECO:0000313" key="3">
    <source>
        <dbReference type="Proteomes" id="UP000059672"/>
    </source>
</evidence>
<sequence>MKLVVKTSGISITNKRKVKVFLFILLLTSIIWVLIELSKITNSTAVFAVEYKNIPTGMLLQNSPTSEVNIVLKAPGFSLLKYKLKKNRVTFNLSNVVKGNPNYFLVPNQQKAYLNSQLSGETEVVSVLKDTIFIELGKNKSKKVPVNLLLEIKFKLGYNLTEPLKIIPDSVTITGPEKYVDSIKELSNTLLQLSDVHKNINREIDLKLPPKNTNIILSTTKVIVKANVDKFTEGSFNIPVTIINKPEGVKMNTFPNIIEVIYQAGLSNFNKITKNSFVVVYDYKQYENDTLLQYLTPIIKQKSDLISSIKINPSQIEFLIQK</sequence>
<reference evidence="3" key="1">
    <citation type="submission" date="2015-12" db="EMBL/GenBank/DDBJ databases">
        <title>Complete genome sequence of Lutibacter profundus strain LP1.</title>
        <authorList>
            <person name="Wissuwa J."/>
            <person name="Le Moine Bauer S."/>
            <person name="Stokke R."/>
            <person name="Dahle H."/>
            <person name="Steen I.H."/>
        </authorList>
    </citation>
    <scope>NUCLEOTIDE SEQUENCE [LARGE SCALE GENOMIC DNA]</scope>
    <source>
        <strain evidence="3">LP1</strain>
    </source>
</reference>
<feature type="transmembrane region" description="Helical" evidence="1">
    <location>
        <begin position="20"/>
        <end position="37"/>
    </location>
</feature>
<dbReference type="RefSeq" id="WP_068206323.1">
    <property type="nucleotide sequence ID" value="NZ_CP013355.1"/>
</dbReference>
<dbReference type="PANTHER" id="PTHR37804:SF1">
    <property type="entry name" value="CDAA REGULATORY PROTEIN CDAR"/>
    <property type="match status" value="1"/>
</dbReference>
<protein>
    <recommendedName>
        <fullName evidence="4">YbbR-like domain-containing protein</fullName>
    </recommendedName>
</protein>
<dbReference type="PANTHER" id="PTHR37804">
    <property type="entry name" value="CDAA REGULATORY PROTEIN CDAR"/>
    <property type="match status" value="1"/>
</dbReference>
<evidence type="ECO:0000313" key="2">
    <source>
        <dbReference type="EMBL" id="AMC10377.1"/>
    </source>
</evidence>
<keyword evidence="1" id="KW-0472">Membrane</keyword>
<dbReference type="Proteomes" id="UP000059672">
    <property type="component" value="Chromosome"/>
</dbReference>
<evidence type="ECO:0008006" key="4">
    <source>
        <dbReference type="Google" id="ProtNLM"/>
    </source>
</evidence>
<dbReference type="Gene3D" id="2.170.120.30">
    <property type="match status" value="1"/>
</dbReference>
<dbReference type="STRING" id="1622118.Lupro_03535"/>
<keyword evidence="1" id="KW-1133">Transmembrane helix</keyword>
<dbReference type="OrthoDB" id="1150187at2"/>
<proteinExistence type="predicted"/>
<dbReference type="KEGG" id="lut:Lupro_03535"/>
<accession>A0A120IE31</accession>
<dbReference type="InterPro" id="IPR012505">
    <property type="entry name" value="YbbR"/>
</dbReference>
<dbReference type="EMBL" id="CP013355">
    <property type="protein sequence ID" value="AMC10377.1"/>
    <property type="molecule type" value="Genomic_DNA"/>
</dbReference>
<dbReference type="Pfam" id="PF07949">
    <property type="entry name" value="YbbR"/>
    <property type="match status" value="1"/>
</dbReference>
<reference evidence="2 3" key="2">
    <citation type="journal article" date="2016" name="Int. J. Syst. Evol. Microbiol.">
        <title>Lutibacter profundi sp. nov., isolated from a deep-sea hydrothermal system on the Arctic Mid-Ocean Ridge and emended description of the genus Lutibacter.</title>
        <authorList>
            <person name="Le Moine Bauer S."/>
            <person name="Roalkvam I."/>
            <person name="Steen I.H."/>
            <person name="Dahle H."/>
        </authorList>
    </citation>
    <scope>NUCLEOTIDE SEQUENCE [LARGE SCALE GENOMIC DNA]</scope>
    <source>
        <strain evidence="2 3">LP1</strain>
    </source>
</reference>
<gene>
    <name evidence="2" type="ORF">Lupro_03535</name>
</gene>